<dbReference type="PANTHER" id="PTHR24347">
    <property type="entry name" value="SERINE/THREONINE-PROTEIN KINASE"/>
    <property type="match status" value="1"/>
</dbReference>
<sequence length="519" mass="56509">MLSISLRESLLPQPQSFQKKKAYEIHQVLGEGSFGKVMRATWHVPPDQIAVAQRGAAAASPAALAHSPDASSALPSAGPPSRTSTSSSFLSARTPSFLHPSSAAHPNGHGARAESGLSVDVALKVIPKKKVRGNESSVWSEMEVLKGLSHPNIVKFYECFESRTKYYLAFELAVGGELFERITQRGKFTEGDAIEVLRSILSGVKYLHAHDVVHRDLKPENILYRTRDAHSDIVIVDFGIAKHLHSATEQLTSLAGSLGYVAPEVLNKHGHGKAVDVWSVGIITYVLLCGYSPFRSDDMAELIRETTAGRVEFHERYWASVSAEAKDFIRALLNPDPAKRPSAEEALGHHTRSGSLVDSDEEDEDAHAHAHRGEGDGGAHGGAGHDGSAGGHGDEEPGGAAPRPGSAHALRHEREEAARPPIHEEVPPELHAHVRAQEQAQEQALPAAEPQPQPQPQDEPRSEIKEENGAGGEESRRSLDDEDIPMPGAFRLPHGYHHHHHHPHLEEMVSGWLQKLRLR</sequence>
<evidence type="ECO:0000313" key="5">
    <source>
        <dbReference type="EMBL" id="PCH33213.1"/>
    </source>
</evidence>
<dbReference type="SUPFAM" id="SSF56112">
    <property type="entry name" value="Protein kinase-like (PK-like)"/>
    <property type="match status" value="1"/>
</dbReference>
<feature type="compositionally biased region" description="Basic and acidic residues" evidence="3">
    <location>
        <begin position="410"/>
        <end position="436"/>
    </location>
</feature>
<gene>
    <name evidence="5" type="ORF">WOLCODRAFT_141554</name>
</gene>
<dbReference type="OrthoDB" id="40902at2759"/>
<feature type="compositionally biased region" description="Low complexity" evidence="3">
    <location>
        <begin position="437"/>
        <end position="448"/>
    </location>
</feature>
<organism evidence="5 6">
    <name type="scientific">Wolfiporia cocos (strain MD-104)</name>
    <name type="common">Brown rot fungus</name>
    <dbReference type="NCBI Taxonomy" id="742152"/>
    <lineage>
        <taxon>Eukaryota</taxon>
        <taxon>Fungi</taxon>
        <taxon>Dikarya</taxon>
        <taxon>Basidiomycota</taxon>
        <taxon>Agaricomycotina</taxon>
        <taxon>Agaricomycetes</taxon>
        <taxon>Polyporales</taxon>
        <taxon>Phaeolaceae</taxon>
        <taxon>Wolfiporia</taxon>
    </lineage>
</organism>
<proteinExistence type="predicted"/>
<dbReference type="SMART" id="SM00220">
    <property type="entry name" value="S_TKc"/>
    <property type="match status" value="1"/>
</dbReference>
<feature type="region of interest" description="Disordered" evidence="3">
    <location>
        <begin position="62"/>
        <end position="91"/>
    </location>
</feature>
<dbReference type="FunFam" id="1.10.510.10:FF:000571">
    <property type="entry name" value="Maternal embryonic leucine zipper kinase"/>
    <property type="match status" value="1"/>
</dbReference>
<keyword evidence="5" id="KW-0418">Kinase</keyword>
<feature type="compositionally biased region" description="Gly residues" evidence="3">
    <location>
        <begin position="378"/>
        <end position="391"/>
    </location>
</feature>
<dbReference type="InterPro" id="IPR000719">
    <property type="entry name" value="Prot_kinase_dom"/>
</dbReference>
<dbReference type="Gene3D" id="1.10.510.10">
    <property type="entry name" value="Transferase(Phosphotransferase) domain 1"/>
    <property type="match status" value="1"/>
</dbReference>
<dbReference type="EMBL" id="KB467831">
    <property type="protein sequence ID" value="PCH33213.1"/>
    <property type="molecule type" value="Genomic_DNA"/>
</dbReference>
<evidence type="ECO:0000313" key="6">
    <source>
        <dbReference type="Proteomes" id="UP000218811"/>
    </source>
</evidence>
<dbReference type="InterPro" id="IPR008271">
    <property type="entry name" value="Ser/Thr_kinase_AS"/>
</dbReference>
<feature type="compositionally biased region" description="Basic and acidic residues" evidence="3">
    <location>
        <begin position="458"/>
        <end position="479"/>
    </location>
</feature>
<reference evidence="5 6" key="1">
    <citation type="journal article" date="2012" name="Science">
        <title>The Paleozoic origin of enzymatic lignin decomposition reconstructed from 31 fungal genomes.</title>
        <authorList>
            <person name="Floudas D."/>
            <person name="Binder M."/>
            <person name="Riley R."/>
            <person name="Barry K."/>
            <person name="Blanchette R.A."/>
            <person name="Henrissat B."/>
            <person name="Martinez A.T."/>
            <person name="Otillar R."/>
            <person name="Spatafora J.W."/>
            <person name="Yadav J.S."/>
            <person name="Aerts A."/>
            <person name="Benoit I."/>
            <person name="Boyd A."/>
            <person name="Carlson A."/>
            <person name="Copeland A."/>
            <person name="Coutinho P.M."/>
            <person name="de Vries R.P."/>
            <person name="Ferreira P."/>
            <person name="Findley K."/>
            <person name="Foster B."/>
            <person name="Gaskell J."/>
            <person name="Glotzer D."/>
            <person name="Gorecki P."/>
            <person name="Heitman J."/>
            <person name="Hesse C."/>
            <person name="Hori C."/>
            <person name="Igarashi K."/>
            <person name="Jurgens J.A."/>
            <person name="Kallen N."/>
            <person name="Kersten P."/>
            <person name="Kohler A."/>
            <person name="Kuees U."/>
            <person name="Kumar T.K.A."/>
            <person name="Kuo A."/>
            <person name="LaButti K."/>
            <person name="Larrondo L.F."/>
            <person name="Lindquist E."/>
            <person name="Ling A."/>
            <person name="Lombard V."/>
            <person name="Lucas S."/>
            <person name="Lundell T."/>
            <person name="Martin R."/>
            <person name="McLaughlin D.J."/>
            <person name="Morgenstern I."/>
            <person name="Morin E."/>
            <person name="Murat C."/>
            <person name="Nagy L.G."/>
            <person name="Nolan M."/>
            <person name="Ohm R.A."/>
            <person name="Patyshakuliyeva A."/>
            <person name="Rokas A."/>
            <person name="Ruiz-Duenas F.J."/>
            <person name="Sabat G."/>
            <person name="Salamov A."/>
            <person name="Samejima M."/>
            <person name="Schmutz J."/>
            <person name="Slot J.C."/>
            <person name="St John F."/>
            <person name="Stenlid J."/>
            <person name="Sun H."/>
            <person name="Sun S."/>
            <person name="Syed K."/>
            <person name="Tsang A."/>
            <person name="Wiebenga A."/>
            <person name="Young D."/>
            <person name="Pisabarro A."/>
            <person name="Eastwood D.C."/>
            <person name="Martin F."/>
            <person name="Cullen D."/>
            <person name="Grigoriev I.V."/>
            <person name="Hibbett D.S."/>
        </authorList>
    </citation>
    <scope>NUCLEOTIDE SEQUENCE [LARGE SCALE GENOMIC DNA]</scope>
    <source>
        <strain evidence="5 6">MD-104</strain>
    </source>
</reference>
<evidence type="ECO:0000259" key="4">
    <source>
        <dbReference type="PROSITE" id="PS50011"/>
    </source>
</evidence>
<feature type="compositionally biased region" description="Basic and acidic residues" evidence="3">
    <location>
        <begin position="366"/>
        <end position="377"/>
    </location>
</feature>
<dbReference type="InterPro" id="IPR011009">
    <property type="entry name" value="Kinase-like_dom_sf"/>
</dbReference>
<dbReference type="GO" id="GO:0005524">
    <property type="term" value="F:ATP binding"/>
    <property type="evidence" value="ECO:0007669"/>
    <property type="project" value="UniProtKB-KW"/>
</dbReference>
<dbReference type="Gene3D" id="3.30.200.20">
    <property type="entry name" value="Phosphorylase Kinase, domain 1"/>
    <property type="match status" value="1"/>
</dbReference>
<dbReference type="Proteomes" id="UP000218811">
    <property type="component" value="Unassembled WGS sequence"/>
</dbReference>
<dbReference type="CDD" id="cd05117">
    <property type="entry name" value="STKc_CAMK"/>
    <property type="match status" value="1"/>
</dbReference>
<feature type="region of interest" description="Disordered" evidence="3">
    <location>
        <begin position="339"/>
        <end position="500"/>
    </location>
</feature>
<evidence type="ECO:0000256" key="1">
    <source>
        <dbReference type="ARBA" id="ARBA00022741"/>
    </source>
</evidence>
<keyword evidence="5" id="KW-0808">Transferase</keyword>
<name>A0A2H3J0A4_WOLCO</name>
<dbReference type="PROSITE" id="PS50011">
    <property type="entry name" value="PROTEIN_KINASE_DOM"/>
    <property type="match status" value="1"/>
</dbReference>
<protein>
    <submittedName>
        <fullName evidence="5">Pkinase-domain-containing protein</fullName>
    </submittedName>
</protein>
<feature type="compositionally biased region" description="Basic and acidic residues" evidence="3">
    <location>
        <begin position="339"/>
        <end position="348"/>
    </location>
</feature>
<feature type="domain" description="Protein kinase" evidence="4">
    <location>
        <begin position="23"/>
        <end position="352"/>
    </location>
</feature>
<dbReference type="AlphaFoldDB" id="A0A2H3J0A4"/>
<accession>A0A2H3J0A4</accession>
<dbReference type="GO" id="GO:0004672">
    <property type="term" value="F:protein kinase activity"/>
    <property type="evidence" value="ECO:0007669"/>
    <property type="project" value="InterPro"/>
</dbReference>
<keyword evidence="6" id="KW-1185">Reference proteome</keyword>
<keyword evidence="1" id="KW-0547">Nucleotide-binding</keyword>
<evidence type="ECO:0000256" key="2">
    <source>
        <dbReference type="ARBA" id="ARBA00022840"/>
    </source>
</evidence>
<dbReference type="Pfam" id="PF00069">
    <property type="entry name" value="Pkinase"/>
    <property type="match status" value="1"/>
</dbReference>
<dbReference type="PROSITE" id="PS00108">
    <property type="entry name" value="PROTEIN_KINASE_ST"/>
    <property type="match status" value="1"/>
</dbReference>
<keyword evidence="2" id="KW-0067">ATP-binding</keyword>
<dbReference type="STRING" id="742152.A0A2H3J0A4"/>
<evidence type="ECO:0000256" key="3">
    <source>
        <dbReference type="SAM" id="MobiDB-lite"/>
    </source>
</evidence>